<dbReference type="PANTHER" id="PTHR21660">
    <property type="entry name" value="THIOESTERASE SUPERFAMILY MEMBER-RELATED"/>
    <property type="match status" value="1"/>
</dbReference>
<keyword evidence="2" id="KW-0378">Hydrolase</keyword>
<proteinExistence type="inferred from homology"/>
<organism evidence="4 5">
    <name type="scientific">Tsuneonella suprasediminis</name>
    <dbReference type="NCBI Taxonomy" id="2306996"/>
    <lineage>
        <taxon>Bacteria</taxon>
        <taxon>Pseudomonadati</taxon>
        <taxon>Pseudomonadota</taxon>
        <taxon>Alphaproteobacteria</taxon>
        <taxon>Sphingomonadales</taxon>
        <taxon>Erythrobacteraceae</taxon>
        <taxon>Tsuneonella</taxon>
    </lineage>
</organism>
<dbReference type="EMBL" id="RAHJ01000012">
    <property type="protein sequence ID" value="RJX69603.1"/>
    <property type="molecule type" value="Genomic_DNA"/>
</dbReference>
<dbReference type="SUPFAM" id="SSF54637">
    <property type="entry name" value="Thioesterase/thiol ester dehydrase-isomerase"/>
    <property type="match status" value="1"/>
</dbReference>
<evidence type="ECO:0000259" key="3">
    <source>
        <dbReference type="Pfam" id="PF03061"/>
    </source>
</evidence>
<evidence type="ECO:0000313" key="5">
    <source>
        <dbReference type="Proteomes" id="UP000284322"/>
    </source>
</evidence>
<gene>
    <name evidence="4" type="ORF">D6858_03490</name>
</gene>
<evidence type="ECO:0000256" key="1">
    <source>
        <dbReference type="ARBA" id="ARBA00008324"/>
    </source>
</evidence>
<dbReference type="OrthoDB" id="32575at2"/>
<dbReference type="Proteomes" id="UP000284322">
    <property type="component" value="Unassembled WGS sequence"/>
</dbReference>
<evidence type="ECO:0000256" key="2">
    <source>
        <dbReference type="ARBA" id="ARBA00022801"/>
    </source>
</evidence>
<dbReference type="Pfam" id="PF03061">
    <property type="entry name" value="4HBT"/>
    <property type="match status" value="1"/>
</dbReference>
<feature type="domain" description="Thioesterase" evidence="3">
    <location>
        <begin position="52"/>
        <end position="122"/>
    </location>
</feature>
<keyword evidence="5" id="KW-1185">Reference proteome</keyword>
<dbReference type="InterPro" id="IPR029069">
    <property type="entry name" value="HotDog_dom_sf"/>
</dbReference>
<reference evidence="4 5" key="1">
    <citation type="submission" date="2018-09" db="EMBL/GenBank/DDBJ databases">
        <title>Altererythrobacter sp.Ery1 and Ery12, the genome sequencing of novel strains in genus Alterythrobacter.</title>
        <authorList>
            <person name="Cheng H."/>
            <person name="Wu Y.-H."/>
            <person name="Fang C."/>
            <person name="Xu X.-W."/>
        </authorList>
    </citation>
    <scope>NUCLEOTIDE SEQUENCE [LARGE SCALE GENOMIC DNA]</scope>
    <source>
        <strain evidence="4 5">Ery12</strain>
    </source>
</reference>
<evidence type="ECO:0000313" key="4">
    <source>
        <dbReference type="EMBL" id="RJX69603.1"/>
    </source>
</evidence>
<protein>
    <submittedName>
        <fullName evidence="4">PaaI family thioesterase</fullName>
    </submittedName>
</protein>
<dbReference type="PANTHER" id="PTHR21660:SF1">
    <property type="entry name" value="ACYL-COENZYME A THIOESTERASE 13"/>
    <property type="match status" value="1"/>
</dbReference>
<dbReference type="InterPro" id="IPR006683">
    <property type="entry name" value="Thioestr_dom"/>
</dbReference>
<sequence length="146" mass="15530">MSGANDPLLLERVRESFSRQSFMGLIGAEVIHASHGKVVLDLPFRADLCQQNGFLHGGVVGAIADVAGGYAAYSVFGDGEDVLTVEYKLNLIRPAAGERLRAAGEVLRAGRALTVCDLKVHAMREGEEVLCASGQQTLMRMEVGSA</sequence>
<accession>A0A419R4T7</accession>
<dbReference type="AlphaFoldDB" id="A0A419R4T7"/>
<comment type="similarity">
    <text evidence="1">Belongs to the thioesterase PaaI family.</text>
</comment>
<dbReference type="GO" id="GO:0047617">
    <property type="term" value="F:fatty acyl-CoA hydrolase activity"/>
    <property type="evidence" value="ECO:0007669"/>
    <property type="project" value="InterPro"/>
</dbReference>
<dbReference type="NCBIfam" id="TIGR00369">
    <property type="entry name" value="unchar_dom_1"/>
    <property type="match status" value="1"/>
</dbReference>
<name>A0A419R4T7_9SPHN</name>
<dbReference type="InterPro" id="IPR003736">
    <property type="entry name" value="PAAI_dom"/>
</dbReference>
<dbReference type="Gene3D" id="3.10.129.10">
    <property type="entry name" value="Hotdog Thioesterase"/>
    <property type="match status" value="1"/>
</dbReference>
<comment type="caution">
    <text evidence="4">The sequence shown here is derived from an EMBL/GenBank/DDBJ whole genome shotgun (WGS) entry which is preliminary data.</text>
</comment>
<dbReference type="CDD" id="cd03443">
    <property type="entry name" value="PaaI_thioesterase"/>
    <property type="match status" value="1"/>
</dbReference>
<dbReference type="RefSeq" id="WP_120107230.1">
    <property type="nucleotide sequence ID" value="NZ_RAHJ01000012.1"/>
</dbReference>
<dbReference type="InterPro" id="IPR039298">
    <property type="entry name" value="ACOT13"/>
</dbReference>